<dbReference type="Gene3D" id="2.60.120.40">
    <property type="match status" value="1"/>
</dbReference>
<dbReference type="InterPro" id="IPR050822">
    <property type="entry name" value="Cerebellin_Synaptic_Org"/>
</dbReference>
<dbReference type="PANTHER" id="PTHR22923:SF64">
    <property type="entry name" value="C1Q-RELATED FACTOR"/>
    <property type="match status" value="1"/>
</dbReference>
<dbReference type="AlphaFoldDB" id="A0A8B6FDU9"/>
<dbReference type="EMBL" id="UYJE01006658">
    <property type="protein sequence ID" value="VDI47822.1"/>
    <property type="molecule type" value="Genomic_DNA"/>
</dbReference>
<feature type="signal peptide" evidence="4">
    <location>
        <begin position="1"/>
        <end position="19"/>
    </location>
</feature>
<name>A0A8B6FDU9_MYTGA</name>
<evidence type="ECO:0000256" key="4">
    <source>
        <dbReference type="SAM" id="SignalP"/>
    </source>
</evidence>
<proteinExistence type="predicted"/>
<protein>
    <recommendedName>
        <fullName evidence="5">C1q domain-containing protein</fullName>
    </recommendedName>
</protein>
<dbReference type="SUPFAM" id="SSF49842">
    <property type="entry name" value="TNF-like"/>
    <property type="match status" value="1"/>
</dbReference>
<dbReference type="Pfam" id="PF00386">
    <property type="entry name" value="C1q"/>
    <property type="match status" value="1"/>
</dbReference>
<keyword evidence="3 4" id="KW-0732">Signal</keyword>
<evidence type="ECO:0000256" key="3">
    <source>
        <dbReference type="ARBA" id="ARBA00022729"/>
    </source>
</evidence>
<dbReference type="OrthoDB" id="6142814at2759"/>
<dbReference type="InterPro" id="IPR008983">
    <property type="entry name" value="Tumour_necrosis_fac-like_dom"/>
</dbReference>
<comment type="caution">
    <text evidence="6">The sequence shown here is derived from an EMBL/GenBank/DDBJ whole genome shotgun (WGS) entry which is preliminary data.</text>
</comment>
<feature type="domain" description="C1q" evidence="5">
    <location>
        <begin position="53"/>
        <end position="189"/>
    </location>
</feature>
<dbReference type="GO" id="GO:0005576">
    <property type="term" value="C:extracellular region"/>
    <property type="evidence" value="ECO:0007669"/>
    <property type="project" value="UniProtKB-SubCell"/>
</dbReference>
<reference evidence="6" key="1">
    <citation type="submission" date="2018-11" db="EMBL/GenBank/DDBJ databases">
        <authorList>
            <person name="Alioto T."/>
            <person name="Alioto T."/>
        </authorList>
    </citation>
    <scope>NUCLEOTIDE SEQUENCE</scope>
</reference>
<dbReference type="PANTHER" id="PTHR22923">
    <property type="entry name" value="CEREBELLIN-RELATED"/>
    <property type="match status" value="1"/>
</dbReference>
<accession>A0A8B6FDU9</accession>
<dbReference type="InterPro" id="IPR001073">
    <property type="entry name" value="C1q_dom"/>
</dbReference>
<dbReference type="PROSITE" id="PS50871">
    <property type="entry name" value="C1Q"/>
    <property type="match status" value="1"/>
</dbReference>
<evidence type="ECO:0000313" key="6">
    <source>
        <dbReference type="EMBL" id="VDI47822.1"/>
    </source>
</evidence>
<dbReference type="PRINTS" id="PR00007">
    <property type="entry name" value="COMPLEMNTC1Q"/>
</dbReference>
<keyword evidence="7" id="KW-1185">Reference proteome</keyword>
<sequence>MACSGFIFVLFALTGVSVGIDASCNAKRGKTTCVTEDLLEMLIRINSRKSGSDEKIKPAFYASLIGDVSLSDSNKVLKFEDVRVNRGRGYDLSTGIFTATRDGLYHFSCVIYGDRGDDVGYQLNKNESLYVKGYSNNGAYEASTLSVLMELKKGDRVYIQHRHSGNTDKVIGSDHSSFGGFFLQEQNPQNKVIKYS</sequence>
<gene>
    <name evidence="6" type="ORF">MGAL_10B013788</name>
</gene>
<evidence type="ECO:0000256" key="2">
    <source>
        <dbReference type="ARBA" id="ARBA00022525"/>
    </source>
</evidence>
<organism evidence="6 7">
    <name type="scientific">Mytilus galloprovincialis</name>
    <name type="common">Mediterranean mussel</name>
    <dbReference type="NCBI Taxonomy" id="29158"/>
    <lineage>
        <taxon>Eukaryota</taxon>
        <taxon>Metazoa</taxon>
        <taxon>Spiralia</taxon>
        <taxon>Lophotrochozoa</taxon>
        <taxon>Mollusca</taxon>
        <taxon>Bivalvia</taxon>
        <taxon>Autobranchia</taxon>
        <taxon>Pteriomorphia</taxon>
        <taxon>Mytilida</taxon>
        <taxon>Mytiloidea</taxon>
        <taxon>Mytilidae</taxon>
        <taxon>Mytilinae</taxon>
        <taxon>Mytilus</taxon>
    </lineage>
</organism>
<feature type="chain" id="PRO_5032374124" description="C1q domain-containing protein" evidence="4">
    <location>
        <begin position="20"/>
        <end position="196"/>
    </location>
</feature>
<keyword evidence="2" id="KW-0964">Secreted</keyword>
<comment type="subcellular location">
    <subcellularLocation>
        <location evidence="1">Secreted</location>
    </subcellularLocation>
</comment>
<dbReference type="SMART" id="SM00110">
    <property type="entry name" value="C1Q"/>
    <property type="match status" value="1"/>
</dbReference>
<evidence type="ECO:0000313" key="7">
    <source>
        <dbReference type="Proteomes" id="UP000596742"/>
    </source>
</evidence>
<evidence type="ECO:0000256" key="1">
    <source>
        <dbReference type="ARBA" id="ARBA00004613"/>
    </source>
</evidence>
<evidence type="ECO:0000259" key="5">
    <source>
        <dbReference type="PROSITE" id="PS50871"/>
    </source>
</evidence>
<dbReference type="Proteomes" id="UP000596742">
    <property type="component" value="Unassembled WGS sequence"/>
</dbReference>